<proteinExistence type="predicted"/>
<accession>A0A915ENJ1</accession>
<dbReference type="Proteomes" id="UP000887574">
    <property type="component" value="Unplaced"/>
</dbReference>
<dbReference type="WBParaSite" id="jg8713">
    <property type="protein sequence ID" value="jg8713"/>
    <property type="gene ID" value="jg8713"/>
</dbReference>
<name>A0A915ENJ1_9BILA</name>
<sequence>MRHLTSRLLLPKQLQSGKPSLWKFEKTALHLLEYGYAWLYMNRSAVQNTRPEKWPQIKVMLSGLRRKVEALDSELLFSSSLTDAQALVDKLNKVDQLVQKIIEKFLAEPND</sequence>
<reference evidence="2" key="1">
    <citation type="submission" date="2022-11" db="UniProtKB">
        <authorList>
            <consortium name="WormBaseParasite"/>
        </authorList>
    </citation>
    <scope>IDENTIFICATION</scope>
</reference>
<dbReference type="AlphaFoldDB" id="A0A915ENJ1"/>
<keyword evidence="1" id="KW-1185">Reference proteome</keyword>
<evidence type="ECO:0000313" key="1">
    <source>
        <dbReference type="Proteomes" id="UP000887574"/>
    </source>
</evidence>
<protein>
    <submittedName>
        <fullName evidence="2">Four helix bundle protein</fullName>
    </submittedName>
</protein>
<organism evidence="1 2">
    <name type="scientific">Ditylenchus dipsaci</name>
    <dbReference type="NCBI Taxonomy" id="166011"/>
    <lineage>
        <taxon>Eukaryota</taxon>
        <taxon>Metazoa</taxon>
        <taxon>Ecdysozoa</taxon>
        <taxon>Nematoda</taxon>
        <taxon>Chromadorea</taxon>
        <taxon>Rhabditida</taxon>
        <taxon>Tylenchina</taxon>
        <taxon>Tylenchomorpha</taxon>
        <taxon>Sphaerularioidea</taxon>
        <taxon>Anguinidae</taxon>
        <taxon>Anguininae</taxon>
        <taxon>Ditylenchus</taxon>
    </lineage>
</organism>
<evidence type="ECO:0000313" key="2">
    <source>
        <dbReference type="WBParaSite" id="jg8713"/>
    </source>
</evidence>